<dbReference type="PhylomeDB" id="A9A2L7"/>
<dbReference type="Gene3D" id="3.30.70.2970">
    <property type="entry name" value="Protein of unknown function (DUF541), domain 2"/>
    <property type="match status" value="1"/>
</dbReference>
<dbReference type="Proteomes" id="UP000000792">
    <property type="component" value="Chromosome"/>
</dbReference>
<dbReference type="InParanoid" id="A9A2L7"/>
<dbReference type="GeneID" id="5773497"/>
<dbReference type="EMBL" id="CP000866">
    <property type="protein sequence ID" value="ABX13256.1"/>
    <property type="molecule type" value="Genomic_DNA"/>
</dbReference>
<proteinExistence type="predicted"/>
<accession>A9A2L7</accession>
<name>A9A2L7_NITMS</name>
<keyword evidence="2" id="KW-1185">Reference proteome</keyword>
<dbReference type="EnsemblBacteria" id="ABX13256">
    <property type="protein sequence ID" value="ABX13256"/>
    <property type="gene ID" value="Nmar_1360"/>
</dbReference>
<reference evidence="1 2" key="1">
    <citation type="journal article" date="2010" name="Proc. Natl. Acad. Sci. U.S.A.">
        <title>Nitrosopumilus maritimus genome reveals unique mechanisms for nitrification and autotrophy in globally distributed marine crenarchaea.</title>
        <authorList>
            <person name="Walker C.B."/>
            <person name="de la Torre J.R."/>
            <person name="Klotz M.G."/>
            <person name="Urakawa H."/>
            <person name="Pinel N."/>
            <person name="Arp D.J."/>
            <person name="Brochier-Armanet C."/>
            <person name="Chain P.S."/>
            <person name="Chan P.P."/>
            <person name="Gollabgir A."/>
            <person name="Hemp J."/>
            <person name="Hugler M."/>
            <person name="Karr E.A."/>
            <person name="Konneke M."/>
            <person name="Shin M."/>
            <person name="Lawton T.J."/>
            <person name="Lowe T."/>
            <person name="Martens-Habbena W."/>
            <person name="Sayavedra-Soto L.A."/>
            <person name="Lang D."/>
            <person name="Sievert S.M."/>
            <person name="Rosenzweig A.C."/>
            <person name="Manning G."/>
            <person name="Stahl D.A."/>
        </authorList>
    </citation>
    <scope>NUCLEOTIDE SEQUENCE [LARGE SCALE GENOMIC DNA]</scope>
    <source>
        <strain evidence="1 2">SCM1</strain>
    </source>
</reference>
<dbReference type="eggNOG" id="arCOG04715">
    <property type="taxonomic scope" value="Archaea"/>
</dbReference>
<dbReference type="Pfam" id="PF04402">
    <property type="entry name" value="SIMPL"/>
    <property type="match status" value="1"/>
</dbReference>
<dbReference type="PANTHER" id="PTHR34387">
    <property type="entry name" value="SLR1258 PROTEIN"/>
    <property type="match status" value="1"/>
</dbReference>
<organism evidence="1 2">
    <name type="scientific">Nitrosopumilus maritimus (strain SCM1)</name>
    <dbReference type="NCBI Taxonomy" id="436308"/>
    <lineage>
        <taxon>Archaea</taxon>
        <taxon>Nitrososphaerota</taxon>
        <taxon>Nitrososphaeria</taxon>
        <taxon>Nitrosopumilales</taxon>
        <taxon>Nitrosopumilaceae</taxon>
        <taxon>Nitrosopumilus</taxon>
    </lineage>
</organism>
<dbReference type="Gene3D" id="3.30.110.170">
    <property type="entry name" value="Protein of unknown function (DUF541), domain 1"/>
    <property type="match status" value="1"/>
</dbReference>
<dbReference type="GO" id="GO:0006974">
    <property type="term" value="P:DNA damage response"/>
    <property type="evidence" value="ECO:0000318"/>
    <property type="project" value="GO_Central"/>
</dbReference>
<dbReference type="InterPro" id="IPR052022">
    <property type="entry name" value="26kDa_periplasmic_antigen"/>
</dbReference>
<dbReference type="InterPro" id="IPR007497">
    <property type="entry name" value="SIMPL/DUF541"/>
</dbReference>
<evidence type="ECO:0000313" key="2">
    <source>
        <dbReference type="Proteomes" id="UP000000792"/>
    </source>
</evidence>
<sequence length="258" mass="27614">MNKKQLTVVMLSVLVVAVSATAVSSEADAQKPTSMLSFEKTIDVVGIGMISTDPDLLTIRLGLETKGDTANDALTANSAQMSKILQALKSVGISESEISTSSLNIRPQYEYVYDETRDRDTRTLVGYEASNIVTVETKSLDLAASIIDASVNAGANKVDSVYYSLSTETQMSLKDQLLEQAVINAQEKAKNVLAPLDQKIIGVKSISVSEFGIPTPYPVFSGSNMVFDAAMKSSSTQLFSSEQDVTASVHVVFHIGSN</sequence>
<protein>
    <recommendedName>
        <fullName evidence="3">Outer membrane protein</fullName>
    </recommendedName>
</protein>
<gene>
    <name evidence="1" type="ordered locus">Nmar_1360</name>
</gene>
<dbReference type="HOGENOM" id="CLU_080344_4_1_2"/>
<dbReference type="KEGG" id="nmr:Nmar_1360"/>
<dbReference type="STRING" id="436308.Nmar_1360"/>
<dbReference type="RefSeq" id="WP_012215743.1">
    <property type="nucleotide sequence ID" value="NC_010085.1"/>
</dbReference>
<evidence type="ECO:0000313" key="1">
    <source>
        <dbReference type="EMBL" id="ABX13256.1"/>
    </source>
</evidence>
<evidence type="ECO:0008006" key="3">
    <source>
        <dbReference type="Google" id="ProtNLM"/>
    </source>
</evidence>
<dbReference type="PANTHER" id="PTHR34387:SF2">
    <property type="entry name" value="SLR1258 PROTEIN"/>
    <property type="match status" value="1"/>
</dbReference>
<dbReference type="AlphaFoldDB" id="A9A2L7"/>
<dbReference type="OrthoDB" id="12132at2157"/>